<protein>
    <submittedName>
        <fullName evidence="1">Uncharacterized protein</fullName>
    </submittedName>
</protein>
<dbReference type="PATRIC" id="fig|1196325.3.peg.3098"/>
<sequence>MLAVLASSRASPLLRGYHHPVLEGFTREEAGTGHSNQ</sequence>
<dbReference type="EMBL" id="CP003734">
    <property type="protein sequence ID" value="AFO48969.1"/>
    <property type="molecule type" value="Genomic_DNA"/>
</dbReference>
<reference evidence="2" key="1">
    <citation type="journal article" date="2013" name="Microb. Biotechnol.">
        <title>Metabolic potential of the organic-solvent tolerant Pseudomonas putida DOT-T1E deduced from its annotated genome.</title>
        <authorList>
            <person name="Udaondo Z."/>
            <person name="Molina L."/>
            <person name="Daniels C."/>
            <person name="Gomez M.J."/>
            <person name="Molina-Henares M.A."/>
            <person name="Matilla M.A."/>
            <person name="Roca A."/>
            <person name="Fernandez M."/>
            <person name="Duque E."/>
            <person name="Segura A."/>
            <person name="Ramos J.L."/>
        </authorList>
    </citation>
    <scope>NUCLEOTIDE SEQUENCE [LARGE SCALE GENOMIC DNA]</scope>
    <source>
        <strain evidence="2">DOT-T1E</strain>
    </source>
</reference>
<dbReference type="Proteomes" id="UP000006503">
    <property type="component" value="Chromosome"/>
</dbReference>
<dbReference type="KEGG" id="ppx:T1E_3132"/>
<name>I7CAW4_PSEPT</name>
<accession>I7CAW4</accession>
<gene>
    <name evidence="1" type="ordered locus">T1E_3132</name>
</gene>
<dbReference type="AlphaFoldDB" id="I7CAW4"/>
<evidence type="ECO:0000313" key="2">
    <source>
        <dbReference type="Proteomes" id="UP000006503"/>
    </source>
</evidence>
<evidence type="ECO:0000313" key="1">
    <source>
        <dbReference type="EMBL" id="AFO48969.1"/>
    </source>
</evidence>
<proteinExistence type="predicted"/>
<dbReference type="HOGENOM" id="CLU_3347486_0_0_6"/>
<organism evidence="1 2">
    <name type="scientific">Pseudomonas putida (strain DOT-T1E)</name>
    <dbReference type="NCBI Taxonomy" id="1196325"/>
    <lineage>
        <taxon>Bacteria</taxon>
        <taxon>Pseudomonadati</taxon>
        <taxon>Pseudomonadota</taxon>
        <taxon>Gammaproteobacteria</taxon>
        <taxon>Pseudomonadales</taxon>
        <taxon>Pseudomonadaceae</taxon>
        <taxon>Pseudomonas</taxon>
    </lineage>
</organism>